<accession>A0A5B0RQ67</accession>
<evidence type="ECO:0000313" key="3">
    <source>
        <dbReference type="EMBL" id="KAA1128071.1"/>
    </source>
</evidence>
<reference evidence="4 5" key="1">
    <citation type="submission" date="2019-05" db="EMBL/GenBank/DDBJ databases">
        <title>Emergence of the Ug99 lineage of the wheat stem rust pathogen through somatic hybridization.</title>
        <authorList>
            <person name="Li F."/>
            <person name="Upadhyaya N.M."/>
            <person name="Sperschneider J."/>
            <person name="Matny O."/>
            <person name="Nguyen-Phuc H."/>
            <person name="Mago R."/>
            <person name="Raley C."/>
            <person name="Miller M.E."/>
            <person name="Silverstein K.A.T."/>
            <person name="Henningsen E."/>
            <person name="Hirsch C.D."/>
            <person name="Visser B."/>
            <person name="Pretorius Z.A."/>
            <person name="Steffenson B.J."/>
            <person name="Schwessinger B."/>
            <person name="Dodds P.N."/>
            <person name="Figueroa M."/>
        </authorList>
    </citation>
    <scope>NUCLEOTIDE SEQUENCE [LARGE SCALE GENOMIC DNA]</scope>
    <source>
        <strain evidence="2">21-0</strain>
        <strain evidence="3 5">Ug99</strain>
    </source>
</reference>
<organism evidence="3 5">
    <name type="scientific">Puccinia graminis f. sp. tritici</name>
    <dbReference type="NCBI Taxonomy" id="56615"/>
    <lineage>
        <taxon>Eukaryota</taxon>
        <taxon>Fungi</taxon>
        <taxon>Dikarya</taxon>
        <taxon>Basidiomycota</taxon>
        <taxon>Pucciniomycotina</taxon>
        <taxon>Pucciniomycetes</taxon>
        <taxon>Pucciniales</taxon>
        <taxon>Pucciniaceae</taxon>
        <taxon>Puccinia</taxon>
    </lineage>
</organism>
<dbReference type="OrthoDB" id="2502606at2759"/>
<name>A0A5B0RQ67_PUCGR</name>
<keyword evidence="4" id="KW-1185">Reference proteome</keyword>
<feature type="chain" id="PRO_5033474888" evidence="1">
    <location>
        <begin position="21"/>
        <end position="498"/>
    </location>
</feature>
<dbReference type="AlphaFoldDB" id="A0A5B0RQ67"/>
<comment type="caution">
    <text evidence="3">The sequence shown here is derived from an EMBL/GenBank/DDBJ whole genome shotgun (WGS) entry which is preliminary data.</text>
</comment>
<keyword evidence="1" id="KW-0732">Signal</keyword>
<protein>
    <submittedName>
        <fullName evidence="3">Uncharacterized protein</fullName>
    </submittedName>
</protein>
<dbReference type="Proteomes" id="UP000324748">
    <property type="component" value="Unassembled WGS sequence"/>
</dbReference>
<dbReference type="EMBL" id="VSWC01000106">
    <property type="protein sequence ID" value="KAA1085331.1"/>
    <property type="molecule type" value="Genomic_DNA"/>
</dbReference>
<feature type="signal peptide" evidence="1">
    <location>
        <begin position="1"/>
        <end position="20"/>
    </location>
</feature>
<dbReference type="EMBL" id="VDEP01000145">
    <property type="protein sequence ID" value="KAA1128071.1"/>
    <property type="molecule type" value="Genomic_DNA"/>
</dbReference>
<sequence length="498" mass="58826">MLLLIKRLTWFFVLVPNQNCTPVGFENFALEETAETLNHAGAMESRKQKLPFNPQMEAQKKDWRSMIQSYDLLLDYKHNIKENEAQTVHFETINNAVQGLTICHNYLRHIFGVPGESLRDALGVHKDPSERLEESDGAYKSSIWNLISVLETPMNMPEPLHHVQIAGNDCILQTIDYIRKYHLAPAGMAEEIQISFKSQRALEWLTKSSIDIFRQGTKFHNNYHCRPFEEVHLKNHFQLTNFNNLYQDLSKSQQDWCLFQYLAARMNPKAQKAIMEDETSPKGFFKPMFELIQFSRKLKKFLLNELESDNNLLDPIPRIEFLRDSKVDLVKLIEFITEPALERGMSLFDLKIIVGNMFATVDFILSRFLNGYRDENGSGLQMTKAMEFRKKMKLLRLATNIYIWRNMVFDYDHYISKYEDEGHKIPKSVQEATRNFYWRNLNNYVASYKSMRDNQSKQDYDWKQKIEGNIYYKHITDTYDRECEKLEDLHRNVQNSKE</sequence>
<gene>
    <name evidence="2" type="ORF">PGT21_003348</name>
    <name evidence="3" type="ORF">PGTUg99_018945</name>
</gene>
<evidence type="ECO:0000313" key="5">
    <source>
        <dbReference type="Proteomes" id="UP000325313"/>
    </source>
</evidence>
<proteinExistence type="predicted"/>
<evidence type="ECO:0000313" key="2">
    <source>
        <dbReference type="EMBL" id="KAA1085331.1"/>
    </source>
</evidence>
<dbReference type="Proteomes" id="UP000325313">
    <property type="component" value="Unassembled WGS sequence"/>
</dbReference>
<evidence type="ECO:0000256" key="1">
    <source>
        <dbReference type="SAM" id="SignalP"/>
    </source>
</evidence>
<evidence type="ECO:0000313" key="4">
    <source>
        <dbReference type="Proteomes" id="UP000324748"/>
    </source>
</evidence>